<dbReference type="GO" id="GO:0008047">
    <property type="term" value="F:enzyme activator activity"/>
    <property type="evidence" value="ECO:0007669"/>
    <property type="project" value="InterPro"/>
</dbReference>
<dbReference type="PRINTS" id="PR00446">
    <property type="entry name" value="HYDRGNUPTAKE"/>
</dbReference>
<comment type="caution">
    <text evidence="1">The sequence shown here is derived from an EMBL/GenBank/DDBJ whole genome shotgun (WGS) entry which is preliminary data.</text>
</comment>
<evidence type="ECO:0000313" key="1">
    <source>
        <dbReference type="EMBL" id="KPL73171.1"/>
    </source>
</evidence>
<dbReference type="SUPFAM" id="SSF53163">
    <property type="entry name" value="HybD-like"/>
    <property type="match status" value="1"/>
</dbReference>
<evidence type="ECO:0008006" key="3">
    <source>
        <dbReference type="Google" id="ProtNLM"/>
    </source>
</evidence>
<dbReference type="GO" id="GO:0004175">
    <property type="term" value="F:endopeptidase activity"/>
    <property type="evidence" value="ECO:0007669"/>
    <property type="project" value="TreeGrafter"/>
</dbReference>
<dbReference type="CDD" id="cd06066">
    <property type="entry name" value="H2MP_NAD-link-bidir"/>
    <property type="match status" value="1"/>
</dbReference>
<dbReference type="Gene3D" id="3.40.50.1450">
    <property type="entry name" value="HybD-like"/>
    <property type="match status" value="1"/>
</dbReference>
<dbReference type="PANTHER" id="PTHR30302">
    <property type="entry name" value="HYDROGENASE 1 MATURATION PROTEASE"/>
    <property type="match status" value="1"/>
</dbReference>
<proteinExistence type="predicted"/>
<dbReference type="STRING" id="229920.ADM99_02700"/>
<reference evidence="1 2" key="1">
    <citation type="submission" date="2015-07" db="EMBL/GenBank/DDBJ databases">
        <title>Genome sequence of Leptolinea tardivitalis DSM 16556.</title>
        <authorList>
            <person name="Hemp J."/>
            <person name="Ward L.M."/>
            <person name="Pace L.A."/>
            <person name="Fischer W.W."/>
        </authorList>
    </citation>
    <scope>NUCLEOTIDE SEQUENCE [LARGE SCALE GENOMIC DNA]</scope>
    <source>
        <strain evidence="1 2">YMTK-2</strain>
    </source>
</reference>
<dbReference type="Proteomes" id="UP000050430">
    <property type="component" value="Unassembled WGS sequence"/>
</dbReference>
<dbReference type="PATRIC" id="fig|229920.5.peg.2165"/>
<sequence length="151" mass="16095">MKILIIGYGNTLRGDDGIGVLAVEALEEAGMPPNVDMITCQQLTPELAEELAFCDRVAFIDACMPDGNPPGTIKRKTLEPTSVDPGNITHGFDAGGLLALTQMLYGKQPEAVIFTITGGSFDLSESLSEPVENALLNLMIQVDEWIQEGSG</sequence>
<dbReference type="InterPro" id="IPR023430">
    <property type="entry name" value="Pept_HybD-like_dom_sf"/>
</dbReference>
<dbReference type="InterPro" id="IPR000671">
    <property type="entry name" value="Peptidase_A31"/>
</dbReference>
<name>A0A0P6XE98_9CHLR</name>
<dbReference type="GO" id="GO:0016485">
    <property type="term" value="P:protein processing"/>
    <property type="evidence" value="ECO:0007669"/>
    <property type="project" value="TreeGrafter"/>
</dbReference>
<dbReference type="EMBL" id="LGCK01000006">
    <property type="protein sequence ID" value="KPL73171.1"/>
    <property type="molecule type" value="Genomic_DNA"/>
</dbReference>
<evidence type="ECO:0000313" key="2">
    <source>
        <dbReference type="Proteomes" id="UP000050430"/>
    </source>
</evidence>
<gene>
    <name evidence="1" type="ORF">ADM99_02700</name>
</gene>
<dbReference type="OrthoDB" id="9808862at2"/>
<organism evidence="1 2">
    <name type="scientific">Leptolinea tardivitalis</name>
    <dbReference type="NCBI Taxonomy" id="229920"/>
    <lineage>
        <taxon>Bacteria</taxon>
        <taxon>Bacillati</taxon>
        <taxon>Chloroflexota</taxon>
        <taxon>Anaerolineae</taxon>
        <taxon>Anaerolineales</taxon>
        <taxon>Anaerolineaceae</taxon>
        <taxon>Leptolinea</taxon>
    </lineage>
</organism>
<dbReference type="PANTHER" id="PTHR30302:SF5">
    <property type="entry name" value="SLR1876 PROTEIN"/>
    <property type="match status" value="1"/>
</dbReference>
<dbReference type="RefSeq" id="WP_062421555.1">
    <property type="nucleotide sequence ID" value="NZ_BBYA01000009.1"/>
</dbReference>
<dbReference type="NCBIfam" id="TIGR00072">
    <property type="entry name" value="hydrog_prot"/>
    <property type="match status" value="1"/>
</dbReference>
<accession>A0A0P6XE98</accession>
<dbReference type="AlphaFoldDB" id="A0A0P6XE98"/>
<keyword evidence="2" id="KW-1185">Reference proteome</keyword>
<protein>
    <recommendedName>
        <fullName evidence="3">Hydrogenase maturation protease</fullName>
    </recommendedName>
</protein>